<evidence type="ECO:0000313" key="2">
    <source>
        <dbReference type="Proteomes" id="UP000821845"/>
    </source>
</evidence>
<evidence type="ECO:0000313" key="1">
    <source>
        <dbReference type="EMBL" id="KAH6948919.1"/>
    </source>
</evidence>
<dbReference type="Proteomes" id="UP000821845">
    <property type="component" value="Chromosome 1"/>
</dbReference>
<sequence>MRNTLKEMVKTHKIVQASRLTTSRPGTRILKSTGSGMIDLLPEIFLKHEVKETHEVDAFPHDIHPKFNER</sequence>
<dbReference type="EMBL" id="CM023481">
    <property type="protein sequence ID" value="KAH6948919.1"/>
    <property type="molecule type" value="Genomic_DNA"/>
</dbReference>
<keyword evidence="2" id="KW-1185">Reference proteome</keyword>
<reference evidence="1" key="1">
    <citation type="submission" date="2020-05" db="EMBL/GenBank/DDBJ databases">
        <title>Large-scale comparative analyses of tick genomes elucidate their genetic diversity and vector capacities.</title>
        <authorList>
            <person name="Jia N."/>
            <person name="Wang J."/>
            <person name="Shi W."/>
            <person name="Du L."/>
            <person name="Sun Y."/>
            <person name="Zhan W."/>
            <person name="Jiang J."/>
            <person name="Wang Q."/>
            <person name="Zhang B."/>
            <person name="Ji P."/>
            <person name="Sakyi L.B."/>
            <person name="Cui X."/>
            <person name="Yuan T."/>
            <person name="Jiang B."/>
            <person name="Yang W."/>
            <person name="Lam T.T.-Y."/>
            <person name="Chang Q."/>
            <person name="Ding S."/>
            <person name="Wang X."/>
            <person name="Zhu J."/>
            <person name="Ruan X."/>
            <person name="Zhao L."/>
            <person name="Wei J."/>
            <person name="Que T."/>
            <person name="Du C."/>
            <person name="Cheng J."/>
            <person name="Dai P."/>
            <person name="Han X."/>
            <person name="Huang E."/>
            <person name="Gao Y."/>
            <person name="Liu J."/>
            <person name="Shao H."/>
            <person name="Ye R."/>
            <person name="Li L."/>
            <person name="Wei W."/>
            <person name="Wang X."/>
            <person name="Wang C."/>
            <person name="Yang T."/>
            <person name="Huo Q."/>
            <person name="Li W."/>
            <person name="Guo W."/>
            <person name="Chen H."/>
            <person name="Zhou L."/>
            <person name="Ni X."/>
            <person name="Tian J."/>
            <person name="Zhou Y."/>
            <person name="Sheng Y."/>
            <person name="Liu T."/>
            <person name="Pan Y."/>
            <person name="Xia L."/>
            <person name="Li J."/>
            <person name="Zhao F."/>
            <person name="Cao W."/>
        </authorList>
    </citation>
    <scope>NUCLEOTIDE SEQUENCE</scope>
    <source>
        <strain evidence="1">Hyas-2018</strain>
    </source>
</reference>
<name>A0ACB7TS61_HYAAI</name>
<comment type="caution">
    <text evidence="1">The sequence shown here is derived from an EMBL/GenBank/DDBJ whole genome shotgun (WGS) entry which is preliminary data.</text>
</comment>
<gene>
    <name evidence="1" type="ORF">HPB50_027004</name>
</gene>
<accession>A0ACB7TS61</accession>
<protein>
    <submittedName>
        <fullName evidence="1">Uncharacterized protein</fullName>
    </submittedName>
</protein>
<organism evidence="1 2">
    <name type="scientific">Hyalomma asiaticum</name>
    <name type="common">Tick</name>
    <dbReference type="NCBI Taxonomy" id="266040"/>
    <lineage>
        <taxon>Eukaryota</taxon>
        <taxon>Metazoa</taxon>
        <taxon>Ecdysozoa</taxon>
        <taxon>Arthropoda</taxon>
        <taxon>Chelicerata</taxon>
        <taxon>Arachnida</taxon>
        <taxon>Acari</taxon>
        <taxon>Parasitiformes</taxon>
        <taxon>Ixodida</taxon>
        <taxon>Ixodoidea</taxon>
        <taxon>Ixodidae</taxon>
        <taxon>Hyalomminae</taxon>
        <taxon>Hyalomma</taxon>
    </lineage>
</organism>
<proteinExistence type="predicted"/>